<dbReference type="AlphaFoldDB" id="A0AAN6SLX7"/>
<gene>
    <name evidence="2" type="ORF">C8A01DRAFT_41602</name>
</gene>
<evidence type="ECO:0000256" key="1">
    <source>
        <dbReference type="ARBA" id="ARBA00023002"/>
    </source>
</evidence>
<dbReference type="InterPro" id="IPR036291">
    <property type="entry name" value="NAD(P)-bd_dom_sf"/>
</dbReference>
<dbReference type="Gene3D" id="3.40.50.720">
    <property type="entry name" value="NAD(P)-binding Rossmann-like Domain"/>
    <property type="match status" value="1"/>
</dbReference>
<accession>A0AAN6SLX7</accession>
<dbReference type="InterPro" id="IPR002347">
    <property type="entry name" value="SDR_fam"/>
</dbReference>
<dbReference type="PANTHER" id="PTHR47534:SF3">
    <property type="entry name" value="ALCOHOL DEHYDROGENASE-LIKE C-TERMINAL DOMAIN-CONTAINING PROTEIN"/>
    <property type="match status" value="1"/>
</dbReference>
<keyword evidence="3" id="KW-1185">Reference proteome</keyword>
<protein>
    <submittedName>
        <fullName evidence="2">Hydrogenase/reductase-like protein</fullName>
    </submittedName>
</protein>
<dbReference type="GO" id="GO:0016491">
    <property type="term" value="F:oxidoreductase activity"/>
    <property type="evidence" value="ECO:0007669"/>
    <property type="project" value="UniProtKB-KW"/>
</dbReference>
<sequence>MVSLSDVQSSNAQIATTLPPGLVAVFIGATNGIGEYSLKEFARHARKPRVYFVGRSQEAGDRITGECRELNPEAEFTFIQADVSLLKTVDDVCREIKGKEKTINLLFLTCGSALAHFDTSEGLHIFMALAYYARTRFIVNLLPLLRQAPSLRRVVTVLAAGHEGPIHTKDFQSRNIPFRGVRGHTVSMTDMMLEHIAQRAPEVSFVHDYPGPVKSGFGRETNGVLMRIAIAVFKLIGPLIYIPTRETGERHLLFATSSRYPPRSGVEIENANGVPLPSGVPVAGGTDGEEGSGVYAVNWDGESARPKSLKVLATLRDQNMAEQVWEHTVAEFKRVTMSESLDKD</sequence>
<dbReference type="InterPro" id="IPR052228">
    <property type="entry name" value="Sec_Metab_Biosynth_Oxidored"/>
</dbReference>
<organism evidence="2 3">
    <name type="scientific">Parachaetomium inaequale</name>
    <dbReference type="NCBI Taxonomy" id="2588326"/>
    <lineage>
        <taxon>Eukaryota</taxon>
        <taxon>Fungi</taxon>
        <taxon>Dikarya</taxon>
        <taxon>Ascomycota</taxon>
        <taxon>Pezizomycotina</taxon>
        <taxon>Sordariomycetes</taxon>
        <taxon>Sordariomycetidae</taxon>
        <taxon>Sordariales</taxon>
        <taxon>Chaetomiaceae</taxon>
        <taxon>Parachaetomium</taxon>
    </lineage>
</organism>
<dbReference type="PANTHER" id="PTHR47534">
    <property type="entry name" value="YALI0E05731P"/>
    <property type="match status" value="1"/>
</dbReference>
<dbReference type="SUPFAM" id="SSF51735">
    <property type="entry name" value="NAD(P)-binding Rossmann-fold domains"/>
    <property type="match status" value="1"/>
</dbReference>
<evidence type="ECO:0000313" key="2">
    <source>
        <dbReference type="EMBL" id="KAK4031965.1"/>
    </source>
</evidence>
<dbReference type="EMBL" id="MU854670">
    <property type="protein sequence ID" value="KAK4031965.1"/>
    <property type="molecule type" value="Genomic_DNA"/>
</dbReference>
<keyword evidence="1" id="KW-0560">Oxidoreductase</keyword>
<dbReference type="Proteomes" id="UP001303115">
    <property type="component" value="Unassembled WGS sequence"/>
</dbReference>
<dbReference type="Pfam" id="PF00106">
    <property type="entry name" value="adh_short"/>
    <property type="match status" value="1"/>
</dbReference>
<evidence type="ECO:0000313" key="3">
    <source>
        <dbReference type="Proteomes" id="UP001303115"/>
    </source>
</evidence>
<name>A0AAN6SLX7_9PEZI</name>
<proteinExistence type="predicted"/>
<comment type="caution">
    <text evidence="2">The sequence shown here is derived from an EMBL/GenBank/DDBJ whole genome shotgun (WGS) entry which is preliminary data.</text>
</comment>
<reference evidence="3" key="1">
    <citation type="journal article" date="2023" name="Mol. Phylogenet. Evol.">
        <title>Genome-scale phylogeny and comparative genomics of the fungal order Sordariales.</title>
        <authorList>
            <person name="Hensen N."/>
            <person name="Bonometti L."/>
            <person name="Westerberg I."/>
            <person name="Brannstrom I.O."/>
            <person name="Guillou S."/>
            <person name="Cros-Aarteil S."/>
            <person name="Calhoun S."/>
            <person name="Haridas S."/>
            <person name="Kuo A."/>
            <person name="Mondo S."/>
            <person name="Pangilinan J."/>
            <person name="Riley R."/>
            <person name="LaButti K."/>
            <person name="Andreopoulos B."/>
            <person name="Lipzen A."/>
            <person name="Chen C."/>
            <person name="Yan M."/>
            <person name="Daum C."/>
            <person name="Ng V."/>
            <person name="Clum A."/>
            <person name="Steindorff A."/>
            <person name="Ohm R.A."/>
            <person name="Martin F."/>
            <person name="Silar P."/>
            <person name="Natvig D.O."/>
            <person name="Lalanne C."/>
            <person name="Gautier V."/>
            <person name="Ament-Velasquez S.L."/>
            <person name="Kruys A."/>
            <person name="Hutchinson M.I."/>
            <person name="Powell A.J."/>
            <person name="Barry K."/>
            <person name="Miller A.N."/>
            <person name="Grigoriev I.V."/>
            <person name="Debuchy R."/>
            <person name="Gladieux P."/>
            <person name="Hiltunen Thoren M."/>
            <person name="Johannesson H."/>
        </authorList>
    </citation>
    <scope>NUCLEOTIDE SEQUENCE [LARGE SCALE GENOMIC DNA]</scope>
    <source>
        <strain evidence="3">CBS 284.82</strain>
    </source>
</reference>